<name>A0AAE9Y4Z7_9ACTN</name>
<dbReference type="EMBL" id="CP116942">
    <property type="protein sequence ID" value="WCO66462.1"/>
    <property type="molecule type" value="Genomic_DNA"/>
</dbReference>
<feature type="region of interest" description="Disordered" evidence="1">
    <location>
        <begin position="1"/>
        <end position="64"/>
    </location>
</feature>
<sequence length="285" mass="29061">MDAAEDGRRAVHRRDPGSGSEGAVGVEDDPSAAPGDAPAPAEATARDADAVEVPRRPERTGHGPVGDLLLRLGGPLLVLLVLLVVLVVALVVLLVGSRQPDIVTLRDSGTVDNFARPDGDPIGAAPLQAPWDTIGDWRLVDGTAYLADAPGATGFAILPGEVTDGRVAATVYGIAGEGGIVARYRGPGDYVSLRPVPGQATWRLDVVSGGEVVTSETMGLIGAPEGSRVELVLDGSQVSVIVAGQLRGGPFDISSAGSGGEVGLIATLDEQGGSSRFDDVARERV</sequence>
<feature type="compositionally biased region" description="Low complexity" evidence="1">
    <location>
        <begin position="31"/>
        <end position="43"/>
    </location>
</feature>
<dbReference type="AlphaFoldDB" id="A0AAE9Y4Z7"/>
<dbReference type="KEGG" id="ima:PO878_18345"/>
<keyword evidence="2" id="KW-1133">Transmembrane helix</keyword>
<proteinExistence type="predicted"/>
<keyword evidence="4" id="KW-1185">Reference proteome</keyword>
<accession>A0AAE9Y4Z7</accession>
<evidence type="ECO:0000256" key="1">
    <source>
        <dbReference type="SAM" id="MobiDB-lite"/>
    </source>
</evidence>
<dbReference type="Gene3D" id="2.60.120.560">
    <property type="entry name" value="Exo-inulinase, domain 1"/>
    <property type="match status" value="1"/>
</dbReference>
<feature type="transmembrane region" description="Helical" evidence="2">
    <location>
        <begin position="76"/>
        <end position="96"/>
    </location>
</feature>
<dbReference type="RefSeq" id="WP_272735985.1">
    <property type="nucleotide sequence ID" value="NZ_CP116942.1"/>
</dbReference>
<feature type="compositionally biased region" description="Basic and acidic residues" evidence="1">
    <location>
        <begin position="44"/>
        <end position="61"/>
    </location>
</feature>
<dbReference type="Proteomes" id="UP001216390">
    <property type="component" value="Chromosome"/>
</dbReference>
<feature type="compositionally biased region" description="Basic and acidic residues" evidence="1">
    <location>
        <begin position="1"/>
        <end position="16"/>
    </location>
</feature>
<gene>
    <name evidence="3" type="ORF">PO878_18345</name>
</gene>
<evidence type="ECO:0000256" key="2">
    <source>
        <dbReference type="SAM" id="Phobius"/>
    </source>
</evidence>
<reference evidence="3" key="1">
    <citation type="submission" date="2023-01" db="EMBL/GenBank/DDBJ databases">
        <title>The diversity of Class Acidimicrobiia in South China Sea sediment environments and the proposal of Iamia marina sp. nov., a novel species of the genus Iamia.</title>
        <authorList>
            <person name="He Y."/>
            <person name="Tian X."/>
        </authorList>
    </citation>
    <scope>NUCLEOTIDE SEQUENCE</scope>
    <source>
        <strain evidence="3">DSM 19957</strain>
    </source>
</reference>
<evidence type="ECO:0000313" key="3">
    <source>
        <dbReference type="EMBL" id="WCO66462.1"/>
    </source>
</evidence>
<organism evidence="3 4">
    <name type="scientific">Iamia majanohamensis</name>
    <dbReference type="NCBI Taxonomy" id="467976"/>
    <lineage>
        <taxon>Bacteria</taxon>
        <taxon>Bacillati</taxon>
        <taxon>Actinomycetota</taxon>
        <taxon>Acidimicrobiia</taxon>
        <taxon>Acidimicrobiales</taxon>
        <taxon>Iamiaceae</taxon>
        <taxon>Iamia</taxon>
    </lineage>
</organism>
<keyword evidence="2" id="KW-0812">Transmembrane</keyword>
<evidence type="ECO:0000313" key="4">
    <source>
        <dbReference type="Proteomes" id="UP001216390"/>
    </source>
</evidence>
<protein>
    <submittedName>
        <fullName evidence="3">Uncharacterized protein</fullName>
    </submittedName>
</protein>
<keyword evidence="2" id="KW-0472">Membrane</keyword>